<dbReference type="Gene3D" id="3.10.20.30">
    <property type="match status" value="1"/>
</dbReference>
<keyword evidence="10" id="KW-1185">Reference proteome</keyword>
<protein>
    <submittedName>
        <fullName evidence="7">(2Fe-2S)-binding protein</fullName>
    </submittedName>
    <submittedName>
        <fullName evidence="8">Aerobic-type carbon monoxide dehydrogenase small subunit (CoxS/CutS family)</fullName>
    </submittedName>
</protein>
<evidence type="ECO:0000259" key="6">
    <source>
        <dbReference type="PROSITE" id="PS51085"/>
    </source>
</evidence>
<dbReference type="InterPro" id="IPR001041">
    <property type="entry name" value="2Fe-2S_ferredoxin-type"/>
</dbReference>
<organism evidence="8 9">
    <name type="scientific">Actinomadura livida</name>
    <dbReference type="NCBI Taxonomy" id="79909"/>
    <lineage>
        <taxon>Bacteria</taxon>
        <taxon>Bacillati</taxon>
        <taxon>Actinomycetota</taxon>
        <taxon>Actinomycetes</taxon>
        <taxon>Streptosporangiales</taxon>
        <taxon>Thermomonosporaceae</taxon>
        <taxon>Actinomadura</taxon>
    </lineage>
</organism>
<reference evidence="7" key="3">
    <citation type="submission" date="2023-12" db="EMBL/GenBank/DDBJ databases">
        <authorList>
            <person name="Sun Q."/>
            <person name="Inoue M."/>
        </authorList>
    </citation>
    <scope>NUCLEOTIDE SEQUENCE</scope>
    <source>
        <strain evidence="7">JCM 10667</strain>
    </source>
</reference>
<dbReference type="PROSITE" id="PS51085">
    <property type="entry name" value="2FE2S_FER_2"/>
    <property type="match status" value="1"/>
</dbReference>
<dbReference type="EMBL" id="BAAAHD010000001">
    <property type="protein sequence ID" value="GAA0542820.1"/>
    <property type="molecule type" value="Genomic_DNA"/>
</dbReference>
<dbReference type="PANTHER" id="PTHR44379:SF8">
    <property type="entry name" value="XANTHINE DEHYDROGENASE IRON-SULFUR-BINDING SUBUNIT XDHC-RELATED"/>
    <property type="match status" value="1"/>
</dbReference>
<dbReference type="Proteomes" id="UP000549343">
    <property type="component" value="Unassembled WGS sequence"/>
</dbReference>
<name>A0A7W7MVE7_9ACTN</name>
<keyword evidence="3" id="KW-0560">Oxidoreductase</keyword>
<dbReference type="EMBL" id="JACHMV010000001">
    <property type="protein sequence ID" value="MBB4771712.1"/>
    <property type="molecule type" value="Genomic_DNA"/>
</dbReference>
<dbReference type="InterPro" id="IPR051452">
    <property type="entry name" value="Diverse_Oxidoreductases"/>
</dbReference>
<reference evidence="8 9" key="2">
    <citation type="submission" date="2020-08" db="EMBL/GenBank/DDBJ databases">
        <title>Sequencing the genomes of 1000 actinobacteria strains.</title>
        <authorList>
            <person name="Klenk H.-P."/>
        </authorList>
    </citation>
    <scope>NUCLEOTIDE SEQUENCE [LARGE SCALE GENOMIC DNA]</scope>
    <source>
        <strain evidence="8 9">DSM 44772</strain>
    </source>
</reference>
<feature type="domain" description="2Fe-2S ferredoxin-type" evidence="6">
    <location>
        <begin position="5"/>
        <end position="81"/>
    </location>
</feature>
<proteinExistence type="predicted"/>
<dbReference type="Pfam" id="PF01799">
    <property type="entry name" value="Fer2_2"/>
    <property type="match status" value="1"/>
</dbReference>
<dbReference type="InterPro" id="IPR012675">
    <property type="entry name" value="Beta-grasp_dom_sf"/>
</dbReference>
<dbReference type="PROSITE" id="PS00197">
    <property type="entry name" value="2FE2S_FER_1"/>
    <property type="match status" value="1"/>
</dbReference>
<keyword evidence="5" id="KW-0411">Iron-sulfur</keyword>
<dbReference type="InterPro" id="IPR036010">
    <property type="entry name" value="2Fe-2S_ferredoxin-like_sf"/>
</dbReference>
<dbReference type="RefSeq" id="WP_184878424.1">
    <property type="nucleotide sequence ID" value="NZ_BAAAHD010000001.1"/>
</dbReference>
<dbReference type="InterPro" id="IPR006058">
    <property type="entry name" value="2Fe2S_fd_BS"/>
</dbReference>
<keyword evidence="2" id="KW-0479">Metal-binding</keyword>
<evidence type="ECO:0000313" key="10">
    <source>
        <dbReference type="Proteomes" id="UP001501427"/>
    </source>
</evidence>
<evidence type="ECO:0000313" key="8">
    <source>
        <dbReference type="EMBL" id="MBB4771712.1"/>
    </source>
</evidence>
<accession>A0A7W7MVE7</accession>
<evidence type="ECO:0000256" key="1">
    <source>
        <dbReference type="ARBA" id="ARBA00022714"/>
    </source>
</evidence>
<dbReference type="Gene3D" id="1.10.150.120">
    <property type="entry name" value="[2Fe-2S]-binding domain"/>
    <property type="match status" value="1"/>
</dbReference>
<evidence type="ECO:0000256" key="4">
    <source>
        <dbReference type="ARBA" id="ARBA00023004"/>
    </source>
</evidence>
<keyword evidence="1" id="KW-0001">2Fe-2S</keyword>
<evidence type="ECO:0000313" key="7">
    <source>
        <dbReference type="EMBL" id="GAA0542820.1"/>
    </source>
</evidence>
<dbReference type="InterPro" id="IPR002888">
    <property type="entry name" value="2Fe-2S-bd"/>
</dbReference>
<evidence type="ECO:0000256" key="5">
    <source>
        <dbReference type="ARBA" id="ARBA00023014"/>
    </source>
</evidence>
<dbReference type="Proteomes" id="UP001501427">
    <property type="component" value="Unassembled WGS sequence"/>
</dbReference>
<dbReference type="SUPFAM" id="SSF54292">
    <property type="entry name" value="2Fe-2S ferredoxin-like"/>
    <property type="match status" value="1"/>
</dbReference>
<evidence type="ECO:0000256" key="3">
    <source>
        <dbReference type="ARBA" id="ARBA00023002"/>
    </source>
</evidence>
<dbReference type="GO" id="GO:0051537">
    <property type="term" value="F:2 iron, 2 sulfur cluster binding"/>
    <property type="evidence" value="ECO:0007669"/>
    <property type="project" value="UniProtKB-KW"/>
</dbReference>
<keyword evidence="4" id="KW-0408">Iron</keyword>
<evidence type="ECO:0000256" key="2">
    <source>
        <dbReference type="ARBA" id="ARBA00022723"/>
    </source>
</evidence>
<dbReference type="InterPro" id="IPR036884">
    <property type="entry name" value="2Fe-2S-bd_dom_sf"/>
</dbReference>
<dbReference type="GO" id="GO:0016491">
    <property type="term" value="F:oxidoreductase activity"/>
    <property type="evidence" value="ECO:0007669"/>
    <property type="project" value="UniProtKB-KW"/>
</dbReference>
<dbReference type="SUPFAM" id="SSF47741">
    <property type="entry name" value="CO dehydrogenase ISP C-domain like"/>
    <property type="match status" value="1"/>
</dbReference>
<gene>
    <name evidence="8" type="ORF">F4557_000130</name>
    <name evidence="7" type="ORF">GCM10009546_01100</name>
</gene>
<dbReference type="PANTHER" id="PTHR44379">
    <property type="entry name" value="OXIDOREDUCTASE WITH IRON-SULFUR SUBUNIT"/>
    <property type="match status" value="1"/>
</dbReference>
<dbReference type="GO" id="GO:0046872">
    <property type="term" value="F:metal ion binding"/>
    <property type="evidence" value="ECO:0007669"/>
    <property type="project" value="UniProtKB-KW"/>
</dbReference>
<dbReference type="Pfam" id="PF00111">
    <property type="entry name" value="Fer2"/>
    <property type="match status" value="1"/>
</dbReference>
<reference evidence="7 10" key="1">
    <citation type="journal article" date="2019" name="Int. J. Syst. Evol. Microbiol.">
        <title>The Global Catalogue of Microorganisms (GCM) 10K type strain sequencing project: providing services to taxonomists for standard genome sequencing and annotation.</title>
        <authorList>
            <consortium name="The Broad Institute Genomics Platform"/>
            <consortium name="The Broad Institute Genome Sequencing Center for Infectious Disease"/>
            <person name="Wu L."/>
            <person name="Ma J."/>
        </authorList>
    </citation>
    <scope>NUCLEOTIDE SEQUENCE [LARGE SCALE GENOMIC DNA]</scope>
    <source>
        <strain evidence="7 10">JCM 10667</strain>
    </source>
</reference>
<comment type="caution">
    <text evidence="8">The sequence shown here is derived from an EMBL/GenBank/DDBJ whole genome shotgun (WGS) entry which is preliminary data.</text>
</comment>
<evidence type="ECO:0000313" key="9">
    <source>
        <dbReference type="Proteomes" id="UP000549343"/>
    </source>
</evidence>
<sequence>MTRSRRTELDVNGTVVEVDARPGEPLLSVLRGGLGLRGAKEACGRGECGACTVLLDGVPVMSCVLMVEEAEHGRITTAEGLAEEHRELRRAFAEKGGFQCGFCTPGQIVRAGALLDEAAGLGDEELRAAMSGNICRCTGYTQIIDAIRQAAAHRETA</sequence>
<dbReference type="AlphaFoldDB" id="A0A7W7MVE7"/>